<evidence type="ECO:0000256" key="2">
    <source>
        <dbReference type="ARBA" id="ARBA00004651"/>
    </source>
</evidence>
<dbReference type="EMBL" id="KK853092">
    <property type="protein sequence ID" value="KDR11525.1"/>
    <property type="molecule type" value="Genomic_DNA"/>
</dbReference>
<dbReference type="GO" id="GO:0005243">
    <property type="term" value="F:gap junction channel activity"/>
    <property type="evidence" value="ECO:0007669"/>
    <property type="project" value="TreeGrafter"/>
</dbReference>
<sequence>MDLDVGIMTQVDRKQKQEMMLDYLQSNIRNHNFWAFKYFFCEILAFINVVGQMFLMDRFFDGEFFSYGTDVINFMQSDQEDRVDPMIYIFPRMTKCTFHKYGLSGEVERHDSICILPLNIVNEKIYIFLWFWFIILAVLTLILIIYRVFMFTSSKLRAYLFKIHYRLIEQYDIEKIAKHYGVGDWYLLYMIGINIDAGIFRDVFHRLAENIKDGSEENRRMV</sequence>
<proteinExistence type="inferred from homology"/>
<dbReference type="Proteomes" id="UP000027135">
    <property type="component" value="Unassembled WGS sequence"/>
</dbReference>
<comment type="similarity">
    <text evidence="12">Belongs to the pannexin family.</text>
</comment>
<evidence type="ECO:0000313" key="14">
    <source>
        <dbReference type="Proteomes" id="UP000027135"/>
    </source>
</evidence>
<evidence type="ECO:0000256" key="7">
    <source>
        <dbReference type="ARBA" id="ARBA00022949"/>
    </source>
</evidence>
<comment type="caution">
    <text evidence="12">Lacks conserved residue(s) required for the propagation of feature annotation.</text>
</comment>
<keyword evidence="14" id="KW-1185">Reference proteome</keyword>
<evidence type="ECO:0000256" key="10">
    <source>
        <dbReference type="ARBA" id="ARBA00023136"/>
    </source>
</evidence>
<evidence type="ECO:0000256" key="8">
    <source>
        <dbReference type="ARBA" id="ARBA00022989"/>
    </source>
</evidence>
<keyword evidence="5 12" id="KW-0812">Transmembrane</keyword>
<dbReference type="Pfam" id="PF00876">
    <property type="entry name" value="Innexin"/>
    <property type="match status" value="1"/>
</dbReference>
<evidence type="ECO:0000256" key="5">
    <source>
        <dbReference type="ARBA" id="ARBA00022692"/>
    </source>
</evidence>
<dbReference type="eggNOG" id="ENOG502QWRS">
    <property type="taxonomic scope" value="Eukaryota"/>
</dbReference>
<comment type="subcellular location">
    <subcellularLocation>
        <location evidence="1">Cell junction</location>
        <location evidence="1">Gap junction</location>
    </subcellularLocation>
    <subcellularLocation>
        <location evidence="2 12">Cell membrane</location>
        <topology evidence="2 12">Multi-pass membrane protein</topology>
    </subcellularLocation>
</comment>
<evidence type="ECO:0000256" key="3">
    <source>
        <dbReference type="ARBA" id="ARBA00022448"/>
    </source>
</evidence>
<dbReference type="PANTHER" id="PTHR11893">
    <property type="entry name" value="INNEXIN"/>
    <property type="match status" value="1"/>
</dbReference>
<dbReference type="InParanoid" id="A0A067QQI1"/>
<dbReference type="OMA" id="VITFMEN"/>
<comment type="function">
    <text evidence="12">Structural component of the gap junctions.</text>
</comment>
<keyword evidence="10 12" id="KW-0472">Membrane</keyword>
<accession>A0A067QQI1</accession>
<evidence type="ECO:0000256" key="9">
    <source>
        <dbReference type="ARBA" id="ARBA00023065"/>
    </source>
</evidence>
<evidence type="ECO:0000313" key="13">
    <source>
        <dbReference type="EMBL" id="KDR11525.1"/>
    </source>
</evidence>
<dbReference type="AlphaFoldDB" id="A0A067QQI1"/>
<dbReference type="GO" id="GO:0034220">
    <property type="term" value="P:monoatomic ion transmembrane transport"/>
    <property type="evidence" value="ECO:0007669"/>
    <property type="project" value="UniProtKB-KW"/>
</dbReference>
<feature type="transmembrane region" description="Helical" evidence="12">
    <location>
        <begin position="125"/>
        <end position="149"/>
    </location>
</feature>
<dbReference type="PROSITE" id="PS51013">
    <property type="entry name" value="PANNEXIN"/>
    <property type="match status" value="1"/>
</dbReference>
<keyword evidence="9 12" id="KW-0406">Ion transport</keyword>
<evidence type="ECO:0000256" key="12">
    <source>
        <dbReference type="RuleBase" id="RU010713"/>
    </source>
</evidence>
<dbReference type="GO" id="GO:0005886">
    <property type="term" value="C:plasma membrane"/>
    <property type="evidence" value="ECO:0007669"/>
    <property type="project" value="UniProtKB-SubCell"/>
</dbReference>
<keyword evidence="4" id="KW-1003">Cell membrane</keyword>
<dbReference type="STRING" id="136037.A0A067QQI1"/>
<keyword evidence="11 12" id="KW-0407">Ion channel</keyword>
<gene>
    <name evidence="12" type="primary">inx</name>
    <name evidence="13" type="ORF">L798_14610</name>
</gene>
<evidence type="ECO:0000256" key="4">
    <source>
        <dbReference type="ARBA" id="ARBA00022475"/>
    </source>
</evidence>
<feature type="transmembrane region" description="Helical" evidence="12">
    <location>
        <begin position="35"/>
        <end position="55"/>
    </location>
</feature>
<evidence type="ECO:0000256" key="6">
    <source>
        <dbReference type="ARBA" id="ARBA00022868"/>
    </source>
</evidence>
<keyword evidence="6" id="KW-0303">Gap junction</keyword>
<keyword evidence="3 12" id="KW-0813">Transport</keyword>
<keyword evidence="7" id="KW-0965">Cell junction</keyword>
<evidence type="ECO:0000256" key="11">
    <source>
        <dbReference type="ARBA" id="ARBA00023303"/>
    </source>
</evidence>
<dbReference type="PANTHER" id="PTHR11893:SF40">
    <property type="entry name" value="INNEXIN SHAKING-B"/>
    <property type="match status" value="1"/>
</dbReference>
<dbReference type="InterPro" id="IPR000990">
    <property type="entry name" value="Innexin"/>
</dbReference>
<evidence type="ECO:0000256" key="1">
    <source>
        <dbReference type="ARBA" id="ARBA00004610"/>
    </source>
</evidence>
<dbReference type="PRINTS" id="PR01262">
    <property type="entry name" value="INNEXIN"/>
</dbReference>
<reference evidence="13 14" key="1">
    <citation type="journal article" date="2014" name="Nat. Commun.">
        <title>Molecular traces of alternative social organization in a termite genome.</title>
        <authorList>
            <person name="Terrapon N."/>
            <person name="Li C."/>
            <person name="Robertson H.M."/>
            <person name="Ji L."/>
            <person name="Meng X."/>
            <person name="Booth W."/>
            <person name="Chen Z."/>
            <person name="Childers C.P."/>
            <person name="Glastad K.M."/>
            <person name="Gokhale K."/>
            <person name="Gowin J."/>
            <person name="Gronenberg W."/>
            <person name="Hermansen R.A."/>
            <person name="Hu H."/>
            <person name="Hunt B.G."/>
            <person name="Huylmans A.K."/>
            <person name="Khalil S.M."/>
            <person name="Mitchell R.D."/>
            <person name="Munoz-Torres M.C."/>
            <person name="Mustard J.A."/>
            <person name="Pan H."/>
            <person name="Reese J.T."/>
            <person name="Scharf M.E."/>
            <person name="Sun F."/>
            <person name="Vogel H."/>
            <person name="Xiao J."/>
            <person name="Yang W."/>
            <person name="Yang Z."/>
            <person name="Yang Z."/>
            <person name="Zhou J."/>
            <person name="Zhu J."/>
            <person name="Brent C.S."/>
            <person name="Elsik C.G."/>
            <person name="Goodisman M.A."/>
            <person name="Liberles D.A."/>
            <person name="Roe R.M."/>
            <person name="Vargo E.L."/>
            <person name="Vilcinskas A."/>
            <person name="Wang J."/>
            <person name="Bornberg-Bauer E."/>
            <person name="Korb J."/>
            <person name="Zhang G."/>
            <person name="Liebig J."/>
        </authorList>
    </citation>
    <scope>NUCLEOTIDE SEQUENCE [LARGE SCALE GENOMIC DNA]</scope>
    <source>
        <tissue evidence="13">Whole organism</tissue>
    </source>
</reference>
<dbReference type="GO" id="GO:0005921">
    <property type="term" value="C:gap junction"/>
    <property type="evidence" value="ECO:0007669"/>
    <property type="project" value="UniProtKB-SubCell"/>
</dbReference>
<protein>
    <recommendedName>
        <fullName evidence="12">Innexin</fullName>
    </recommendedName>
</protein>
<name>A0A067QQI1_ZOONE</name>
<organism evidence="13 14">
    <name type="scientific">Zootermopsis nevadensis</name>
    <name type="common">Dampwood termite</name>
    <dbReference type="NCBI Taxonomy" id="136037"/>
    <lineage>
        <taxon>Eukaryota</taxon>
        <taxon>Metazoa</taxon>
        <taxon>Ecdysozoa</taxon>
        <taxon>Arthropoda</taxon>
        <taxon>Hexapoda</taxon>
        <taxon>Insecta</taxon>
        <taxon>Pterygota</taxon>
        <taxon>Neoptera</taxon>
        <taxon>Polyneoptera</taxon>
        <taxon>Dictyoptera</taxon>
        <taxon>Blattodea</taxon>
        <taxon>Blattoidea</taxon>
        <taxon>Termitoidae</taxon>
        <taxon>Termopsidae</taxon>
        <taxon>Zootermopsis</taxon>
    </lineage>
</organism>
<keyword evidence="8 12" id="KW-1133">Transmembrane helix</keyword>